<name>A0A815BSV2_9BILA</name>
<dbReference type="EMBL" id="CAJOBC010024652">
    <property type="protein sequence ID" value="CAF4063916.1"/>
    <property type="molecule type" value="Genomic_DNA"/>
</dbReference>
<sequence length="72" mass="8132">MMKSATGVGTLNVTAKMDWSEMAGDLCAIECLVGYWMILRGIEFEVWWGWQQNVVRRDGGLAKDCRQGFDCP</sequence>
<proteinExistence type="predicted"/>
<evidence type="ECO:0000313" key="3">
    <source>
        <dbReference type="Proteomes" id="UP000663829"/>
    </source>
</evidence>
<keyword evidence="3" id="KW-1185">Reference proteome</keyword>
<evidence type="ECO:0000313" key="1">
    <source>
        <dbReference type="EMBL" id="CAF1273991.1"/>
    </source>
</evidence>
<dbReference type="AlphaFoldDB" id="A0A815BSV2"/>
<evidence type="ECO:0000313" key="2">
    <source>
        <dbReference type="EMBL" id="CAF4063916.1"/>
    </source>
</evidence>
<dbReference type="Proteomes" id="UP000681722">
    <property type="component" value="Unassembled WGS sequence"/>
</dbReference>
<protein>
    <submittedName>
        <fullName evidence="1">Uncharacterized protein</fullName>
    </submittedName>
</protein>
<accession>A0A815BSV2</accession>
<organism evidence="1 3">
    <name type="scientific">Didymodactylos carnosus</name>
    <dbReference type="NCBI Taxonomy" id="1234261"/>
    <lineage>
        <taxon>Eukaryota</taxon>
        <taxon>Metazoa</taxon>
        <taxon>Spiralia</taxon>
        <taxon>Gnathifera</taxon>
        <taxon>Rotifera</taxon>
        <taxon>Eurotatoria</taxon>
        <taxon>Bdelloidea</taxon>
        <taxon>Philodinida</taxon>
        <taxon>Philodinidae</taxon>
        <taxon>Didymodactylos</taxon>
    </lineage>
</organism>
<gene>
    <name evidence="1" type="ORF">GPM918_LOCUS27225</name>
    <name evidence="2" type="ORF">SRO942_LOCUS27506</name>
</gene>
<dbReference type="OrthoDB" id="9988243at2759"/>
<comment type="caution">
    <text evidence="1">The sequence shown here is derived from an EMBL/GenBank/DDBJ whole genome shotgun (WGS) entry which is preliminary data.</text>
</comment>
<dbReference type="Proteomes" id="UP000663829">
    <property type="component" value="Unassembled WGS sequence"/>
</dbReference>
<reference evidence="1" key="1">
    <citation type="submission" date="2021-02" db="EMBL/GenBank/DDBJ databases">
        <authorList>
            <person name="Nowell W R."/>
        </authorList>
    </citation>
    <scope>NUCLEOTIDE SEQUENCE</scope>
</reference>
<dbReference type="EMBL" id="CAJNOQ010011325">
    <property type="protein sequence ID" value="CAF1273991.1"/>
    <property type="molecule type" value="Genomic_DNA"/>
</dbReference>